<protein>
    <submittedName>
        <fullName evidence="1">FAD binding domain-containing protein</fullName>
    </submittedName>
</protein>
<proteinExistence type="predicted"/>
<comment type="caution">
    <text evidence="1">The sequence shown here is derived from an EMBL/GenBank/DDBJ whole genome shotgun (WGS) entry which is preliminary data.</text>
</comment>
<dbReference type="Proteomes" id="UP001497700">
    <property type="component" value="Unassembled WGS sequence"/>
</dbReference>
<evidence type="ECO:0000313" key="1">
    <source>
        <dbReference type="EMBL" id="KAI4865307.1"/>
    </source>
</evidence>
<evidence type="ECO:0000313" key="2">
    <source>
        <dbReference type="Proteomes" id="UP001497700"/>
    </source>
</evidence>
<gene>
    <name evidence="1" type="ORF">F4820DRAFT_298817</name>
</gene>
<name>A0ACB9Z1X5_9PEZI</name>
<accession>A0ACB9Z1X5</accession>
<reference evidence="1 2" key="1">
    <citation type="journal article" date="2022" name="New Phytol.">
        <title>Ecological generalism drives hyperdiversity of secondary metabolite gene clusters in xylarialean endophytes.</title>
        <authorList>
            <person name="Franco M.E.E."/>
            <person name="Wisecaver J.H."/>
            <person name="Arnold A.E."/>
            <person name="Ju Y.M."/>
            <person name="Slot J.C."/>
            <person name="Ahrendt S."/>
            <person name="Moore L.P."/>
            <person name="Eastman K.E."/>
            <person name="Scott K."/>
            <person name="Konkel Z."/>
            <person name="Mondo S.J."/>
            <person name="Kuo A."/>
            <person name="Hayes R.D."/>
            <person name="Haridas S."/>
            <person name="Andreopoulos B."/>
            <person name="Riley R."/>
            <person name="LaButti K."/>
            <person name="Pangilinan J."/>
            <person name="Lipzen A."/>
            <person name="Amirebrahimi M."/>
            <person name="Yan J."/>
            <person name="Adam C."/>
            <person name="Keymanesh K."/>
            <person name="Ng V."/>
            <person name="Louie K."/>
            <person name="Northen T."/>
            <person name="Drula E."/>
            <person name="Henrissat B."/>
            <person name="Hsieh H.M."/>
            <person name="Youens-Clark K."/>
            <person name="Lutzoni F."/>
            <person name="Miadlikowska J."/>
            <person name="Eastwood D.C."/>
            <person name="Hamelin R.C."/>
            <person name="Grigoriev I.V."/>
            <person name="U'Ren J.M."/>
        </authorList>
    </citation>
    <scope>NUCLEOTIDE SEQUENCE [LARGE SCALE GENOMIC DNA]</scope>
    <source>
        <strain evidence="1 2">CBS 119005</strain>
    </source>
</reference>
<dbReference type="EMBL" id="MU393473">
    <property type="protein sequence ID" value="KAI4865307.1"/>
    <property type="molecule type" value="Genomic_DNA"/>
</dbReference>
<keyword evidence="2" id="KW-1185">Reference proteome</keyword>
<organism evidence="1 2">
    <name type="scientific">Hypoxylon rubiginosum</name>
    <dbReference type="NCBI Taxonomy" id="110542"/>
    <lineage>
        <taxon>Eukaryota</taxon>
        <taxon>Fungi</taxon>
        <taxon>Dikarya</taxon>
        <taxon>Ascomycota</taxon>
        <taxon>Pezizomycotina</taxon>
        <taxon>Sordariomycetes</taxon>
        <taxon>Xylariomycetidae</taxon>
        <taxon>Xylariales</taxon>
        <taxon>Hypoxylaceae</taxon>
        <taxon>Hypoxylon</taxon>
    </lineage>
</organism>
<sequence>MRPYCLVLPQTSEEVSTALTALINANNGAGDWHIALKSGGHGVSGSNNIANGVTIDLSHMNASSYDPQSNTAKIQPGGRWKNVYADLDKQGVTVTGGRDGDVGVGGFLLGGGNSFFSGRMGFGCDSVVNFEVVLANGTIVNANTTTNADLWQALKGGSSNFGIVTQFDMEAIPARDLAYDLRFLSSNYSDTVVDAVVEFTNQNQSLADNHLITYYAFNASRSSEIYIGCINVNTQGDLNAATAFNKVKALPALSNAMALQSMAEAAEGSQLPSGISGASSTLFFRNDPQILRSCVEIHANFVEALKRSIDPAMFTTMLFFQPIPTYIGQIGKQRGGNMLGLDAIRSNAILWTAGAAVDPAAGEAAFAVAQAETYAMTAKTEAMLRSLNGDLGFRYLNYADASQDPLGSYGAANIQHIRNVAAQYDPTGVFQNRIPGGFKISRVA</sequence>